<protein>
    <recommendedName>
        <fullName evidence="1">RNase H type-1 domain-containing protein</fullName>
    </recommendedName>
</protein>
<dbReference type="InParanoid" id="G4ZIJ7"/>
<dbReference type="Proteomes" id="UP000002640">
    <property type="component" value="Unassembled WGS sequence"/>
</dbReference>
<name>G4ZIJ7_PHYSP</name>
<dbReference type="EMBL" id="JH159154">
    <property type="protein sequence ID" value="EGZ17241.1"/>
    <property type="molecule type" value="Genomic_DNA"/>
</dbReference>
<feature type="non-terminal residue" evidence="2">
    <location>
        <position position="90"/>
    </location>
</feature>
<dbReference type="GO" id="GO:0004523">
    <property type="term" value="F:RNA-DNA hybrid ribonuclease activity"/>
    <property type="evidence" value="ECO:0007669"/>
    <property type="project" value="InterPro"/>
</dbReference>
<sequence>LIIHQQKTRTPPRAKHLRPLYRQSRRMADKLAVNSWQHHPCARNSMADALANMAMDSRRSFQRKPNRVCGSDSTWDDEYNYASGDVSHCQ</sequence>
<dbReference type="KEGG" id="psoj:PHYSODRAFT_406701"/>
<accession>G4ZIJ7</accession>
<feature type="domain" description="RNase H type-1" evidence="1">
    <location>
        <begin position="2"/>
        <end position="54"/>
    </location>
</feature>
<dbReference type="RefSeq" id="XP_009526299.1">
    <property type="nucleotide sequence ID" value="XM_009528004.1"/>
</dbReference>
<dbReference type="SMR" id="G4ZIJ7"/>
<dbReference type="AlphaFoldDB" id="G4ZIJ7"/>
<dbReference type="InterPro" id="IPR036397">
    <property type="entry name" value="RNaseH_sf"/>
</dbReference>
<dbReference type="GO" id="GO:0003676">
    <property type="term" value="F:nucleic acid binding"/>
    <property type="evidence" value="ECO:0007669"/>
    <property type="project" value="InterPro"/>
</dbReference>
<evidence type="ECO:0000313" key="3">
    <source>
        <dbReference type="Proteomes" id="UP000002640"/>
    </source>
</evidence>
<dbReference type="InterPro" id="IPR002156">
    <property type="entry name" value="RNaseH_domain"/>
</dbReference>
<reference evidence="2 3" key="1">
    <citation type="journal article" date="2006" name="Science">
        <title>Phytophthora genome sequences uncover evolutionary origins and mechanisms of pathogenesis.</title>
        <authorList>
            <person name="Tyler B.M."/>
            <person name="Tripathy S."/>
            <person name="Zhang X."/>
            <person name="Dehal P."/>
            <person name="Jiang R.H."/>
            <person name="Aerts A."/>
            <person name="Arredondo F.D."/>
            <person name="Baxter L."/>
            <person name="Bensasson D."/>
            <person name="Beynon J.L."/>
            <person name="Chapman J."/>
            <person name="Damasceno C.M."/>
            <person name="Dorrance A.E."/>
            <person name="Dou D."/>
            <person name="Dickerman A.W."/>
            <person name="Dubchak I.L."/>
            <person name="Garbelotto M."/>
            <person name="Gijzen M."/>
            <person name="Gordon S.G."/>
            <person name="Govers F."/>
            <person name="Grunwald N.J."/>
            <person name="Huang W."/>
            <person name="Ivors K.L."/>
            <person name="Jones R.W."/>
            <person name="Kamoun S."/>
            <person name="Krampis K."/>
            <person name="Lamour K.H."/>
            <person name="Lee M.K."/>
            <person name="McDonald W.H."/>
            <person name="Medina M."/>
            <person name="Meijer H.J."/>
            <person name="Nordberg E.K."/>
            <person name="Maclean D.J."/>
            <person name="Ospina-Giraldo M.D."/>
            <person name="Morris P.F."/>
            <person name="Phuntumart V."/>
            <person name="Putnam N.H."/>
            <person name="Rash S."/>
            <person name="Rose J.K."/>
            <person name="Sakihama Y."/>
            <person name="Salamov A.A."/>
            <person name="Savidor A."/>
            <person name="Scheuring C.F."/>
            <person name="Smith B.M."/>
            <person name="Sobral B.W."/>
            <person name="Terry A."/>
            <person name="Torto-Alalibo T.A."/>
            <person name="Win J."/>
            <person name="Xu Z."/>
            <person name="Zhang H."/>
            <person name="Grigoriev I.V."/>
            <person name="Rokhsar D.S."/>
            <person name="Boore J.L."/>
        </authorList>
    </citation>
    <scope>NUCLEOTIDE SEQUENCE [LARGE SCALE GENOMIC DNA]</scope>
    <source>
        <strain evidence="2 3">P6497</strain>
    </source>
</reference>
<dbReference type="Pfam" id="PF13456">
    <property type="entry name" value="RVT_3"/>
    <property type="match status" value="1"/>
</dbReference>
<dbReference type="STRING" id="1094619.G4ZIJ7"/>
<keyword evidence="3" id="KW-1185">Reference proteome</keyword>
<feature type="non-terminal residue" evidence="2">
    <location>
        <position position="1"/>
    </location>
</feature>
<gene>
    <name evidence="2" type="ORF">PHYSODRAFT_406701</name>
</gene>
<organism evidence="2 3">
    <name type="scientific">Phytophthora sojae (strain P6497)</name>
    <name type="common">Soybean stem and root rot agent</name>
    <name type="synonym">Phytophthora megasperma f. sp. glycines</name>
    <dbReference type="NCBI Taxonomy" id="1094619"/>
    <lineage>
        <taxon>Eukaryota</taxon>
        <taxon>Sar</taxon>
        <taxon>Stramenopiles</taxon>
        <taxon>Oomycota</taxon>
        <taxon>Peronosporomycetes</taxon>
        <taxon>Peronosporales</taxon>
        <taxon>Peronosporaceae</taxon>
        <taxon>Phytophthora</taxon>
    </lineage>
</organism>
<dbReference type="GeneID" id="20651481"/>
<dbReference type="Gene3D" id="3.30.420.10">
    <property type="entry name" value="Ribonuclease H-like superfamily/Ribonuclease H"/>
    <property type="match status" value="1"/>
</dbReference>
<evidence type="ECO:0000313" key="2">
    <source>
        <dbReference type="EMBL" id="EGZ17241.1"/>
    </source>
</evidence>
<proteinExistence type="predicted"/>
<evidence type="ECO:0000259" key="1">
    <source>
        <dbReference type="Pfam" id="PF13456"/>
    </source>
</evidence>